<dbReference type="PATRIC" id="fig|1423718.3.peg.1725"/>
<sequence length="201" mass="22021">MGGFFMTKLYIVRHGQSQANANGILQGSKVDTPLTQTGIKQAFATKEALSDVSFSKVVASPLLRAAQTATIIAGADRTITFDPRLVEYDYGSWDGMLEADVWAKFPQYFDAKHNLLPNSWETSGGDTYDEVKAKIAALFGDLVAKYPDEAVLVVSHGFTIKLMLDYVLGINNLVNMNEPLNAAVSLVELTDSSQTLVYFNR</sequence>
<dbReference type="InterPro" id="IPR029033">
    <property type="entry name" value="His_PPase_superfam"/>
</dbReference>
<dbReference type="PROSITE" id="PS00175">
    <property type="entry name" value="PG_MUTASE"/>
    <property type="match status" value="1"/>
</dbReference>
<dbReference type="PANTHER" id="PTHR48100:SF1">
    <property type="entry name" value="HISTIDINE PHOSPHATASE FAMILY PROTEIN-RELATED"/>
    <property type="match status" value="1"/>
</dbReference>
<comment type="caution">
    <text evidence="5">The sequence shown here is derived from an EMBL/GenBank/DDBJ whole genome shotgun (WGS) entry which is preliminary data.</text>
</comment>
<dbReference type="PANTHER" id="PTHR48100">
    <property type="entry name" value="BROAD-SPECIFICITY PHOSPHATASE YOR283W-RELATED"/>
    <property type="match status" value="1"/>
</dbReference>
<dbReference type="PIRSF" id="PIRSF000709">
    <property type="entry name" value="6PFK_2-Ptase"/>
    <property type="match status" value="1"/>
</dbReference>
<feature type="binding site" evidence="4">
    <location>
        <begin position="87"/>
        <end position="90"/>
    </location>
    <ligand>
        <name>substrate</name>
    </ligand>
</feature>
<dbReference type="SUPFAM" id="SSF53254">
    <property type="entry name" value="Phosphoglycerate mutase-like"/>
    <property type="match status" value="1"/>
</dbReference>
<reference evidence="5 6" key="1">
    <citation type="journal article" date="2015" name="Genome Announc.">
        <title>Expanding the biotechnology potential of lactobacilli through comparative genomics of 213 strains and associated genera.</title>
        <authorList>
            <person name="Sun Z."/>
            <person name="Harris H.M."/>
            <person name="McCann A."/>
            <person name="Guo C."/>
            <person name="Argimon S."/>
            <person name="Zhang W."/>
            <person name="Yang X."/>
            <person name="Jeffery I.B."/>
            <person name="Cooney J.C."/>
            <person name="Kagawa T.F."/>
            <person name="Liu W."/>
            <person name="Song Y."/>
            <person name="Salvetti E."/>
            <person name="Wrobel A."/>
            <person name="Rasinkangas P."/>
            <person name="Parkhill J."/>
            <person name="Rea M.C."/>
            <person name="O'Sullivan O."/>
            <person name="Ritari J."/>
            <person name="Douillard F.P."/>
            <person name="Paul Ross R."/>
            <person name="Yang R."/>
            <person name="Briner A.E."/>
            <person name="Felis G.E."/>
            <person name="de Vos W.M."/>
            <person name="Barrangou R."/>
            <person name="Klaenhammer T.R."/>
            <person name="Caufield P.W."/>
            <person name="Cui Y."/>
            <person name="Zhang H."/>
            <person name="O'Toole P.W."/>
        </authorList>
    </citation>
    <scope>NUCLEOTIDE SEQUENCE [LARGE SCALE GENOMIC DNA]</scope>
    <source>
        <strain evidence="5 6">DSM 20509</strain>
    </source>
</reference>
<dbReference type="InterPro" id="IPR050275">
    <property type="entry name" value="PGM_Phosphatase"/>
</dbReference>
<name>A0A0R2AGM9_9LACO</name>
<dbReference type="Proteomes" id="UP000051008">
    <property type="component" value="Unassembled WGS sequence"/>
</dbReference>
<dbReference type="GO" id="GO:0016791">
    <property type="term" value="F:phosphatase activity"/>
    <property type="evidence" value="ECO:0007669"/>
    <property type="project" value="TreeGrafter"/>
</dbReference>
<dbReference type="GO" id="GO:0005737">
    <property type="term" value="C:cytoplasm"/>
    <property type="evidence" value="ECO:0007669"/>
    <property type="project" value="TreeGrafter"/>
</dbReference>
<proteinExistence type="predicted"/>
<organism evidence="5 6">
    <name type="scientific">Ligilactobacillus agilis DSM 20509</name>
    <dbReference type="NCBI Taxonomy" id="1423718"/>
    <lineage>
        <taxon>Bacteria</taxon>
        <taxon>Bacillati</taxon>
        <taxon>Bacillota</taxon>
        <taxon>Bacilli</taxon>
        <taxon>Lactobacillales</taxon>
        <taxon>Lactobacillaceae</taxon>
        <taxon>Ligilactobacillus</taxon>
    </lineage>
</organism>
<feature type="binding site" evidence="4">
    <location>
        <begin position="13"/>
        <end position="20"/>
    </location>
    <ligand>
        <name>substrate</name>
    </ligand>
</feature>
<keyword evidence="6" id="KW-1185">Reference proteome</keyword>
<protein>
    <submittedName>
        <fullName evidence="5">Phosphoglycerate mutase</fullName>
    </submittedName>
</protein>
<evidence type="ECO:0000256" key="4">
    <source>
        <dbReference type="PIRSR" id="PIRSR613078-2"/>
    </source>
</evidence>
<evidence type="ECO:0000256" key="2">
    <source>
        <dbReference type="ARBA" id="ARBA00023235"/>
    </source>
</evidence>
<dbReference type="InterPro" id="IPR001345">
    <property type="entry name" value="PG/BPGM_mutase_AS"/>
</dbReference>
<gene>
    <name evidence="5" type="ORF">FC14_GL001660</name>
</gene>
<dbReference type="InterPro" id="IPR013078">
    <property type="entry name" value="His_Pase_superF_clade-1"/>
</dbReference>
<dbReference type="Gene3D" id="3.40.50.1240">
    <property type="entry name" value="Phosphoglycerate mutase-like"/>
    <property type="match status" value="1"/>
</dbReference>
<keyword evidence="1" id="KW-0324">Glycolysis</keyword>
<evidence type="ECO:0000313" key="6">
    <source>
        <dbReference type="Proteomes" id="UP000051008"/>
    </source>
</evidence>
<dbReference type="AlphaFoldDB" id="A0A0R2AGM9"/>
<dbReference type="Pfam" id="PF00300">
    <property type="entry name" value="His_Phos_1"/>
    <property type="match status" value="1"/>
</dbReference>
<dbReference type="EMBL" id="AYYP01000024">
    <property type="protein sequence ID" value="KRM64820.1"/>
    <property type="molecule type" value="Genomic_DNA"/>
</dbReference>
<evidence type="ECO:0000256" key="1">
    <source>
        <dbReference type="ARBA" id="ARBA00023152"/>
    </source>
</evidence>
<feature type="active site" description="Tele-phosphohistidine intermediate" evidence="3">
    <location>
        <position position="14"/>
    </location>
</feature>
<feature type="binding site" evidence="4">
    <location>
        <position position="64"/>
    </location>
    <ligand>
        <name>substrate</name>
    </ligand>
</feature>
<dbReference type="CDD" id="cd07067">
    <property type="entry name" value="HP_PGM_like"/>
    <property type="match status" value="1"/>
</dbReference>
<evidence type="ECO:0000313" key="5">
    <source>
        <dbReference type="EMBL" id="KRM64820.1"/>
    </source>
</evidence>
<evidence type="ECO:0000256" key="3">
    <source>
        <dbReference type="PIRSR" id="PIRSR613078-1"/>
    </source>
</evidence>
<feature type="active site" description="Proton donor/acceptor" evidence="3">
    <location>
        <position position="87"/>
    </location>
</feature>
<accession>A0A0R2AGM9</accession>
<dbReference type="SMART" id="SM00855">
    <property type="entry name" value="PGAM"/>
    <property type="match status" value="1"/>
</dbReference>
<keyword evidence="2" id="KW-0413">Isomerase</keyword>